<evidence type="ECO:0000313" key="11">
    <source>
        <dbReference type="EMBL" id="EDV32908.1"/>
    </source>
</evidence>
<dbReference type="Gene3D" id="3.40.50.970">
    <property type="match status" value="1"/>
</dbReference>
<dbReference type="InterPro" id="IPR050642">
    <property type="entry name" value="PDH_E1_Alpha_Subunit"/>
</dbReference>
<dbReference type="FunFam" id="3.40.50.970:FF:000013">
    <property type="entry name" value="Pyruvate dehydrogenase E1 component subunit alpha"/>
    <property type="match status" value="1"/>
</dbReference>
<dbReference type="GeneID" id="6504939"/>
<proteinExistence type="predicted"/>
<evidence type="ECO:0000256" key="3">
    <source>
        <dbReference type="ARBA" id="ARBA00023002"/>
    </source>
</evidence>
<keyword evidence="2" id="KW-0809">Transit peptide</keyword>
<dbReference type="PANTHER" id="PTHR11516">
    <property type="entry name" value="PYRUVATE DEHYDROGENASE E1 COMPONENT, ALPHA SUBUNIT BACTERIAL AND ORGANELLAR"/>
    <property type="match status" value="1"/>
</dbReference>
<feature type="compositionally biased region" description="Basic and acidic residues" evidence="8">
    <location>
        <begin position="448"/>
        <end position="487"/>
    </location>
</feature>
<feature type="region of interest" description="Disordered" evidence="8">
    <location>
        <begin position="439"/>
        <end position="520"/>
    </location>
</feature>
<dbReference type="SUPFAM" id="SSF52518">
    <property type="entry name" value="Thiamin diphosphate-binding fold (THDP-binding)"/>
    <property type="match status" value="1"/>
</dbReference>
<dbReference type="eggNOG" id="KOG0225">
    <property type="taxonomic scope" value="Eukaryota"/>
</dbReference>
<comment type="cofactor">
    <cofactor evidence="1 7">
        <name>thiamine diphosphate</name>
        <dbReference type="ChEBI" id="CHEBI:58937"/>
    </cofactor>
</comment>
<dbReference type="GO" id="GO:0006086">
    <property type="term" value="P:pyruvate decarboxylation to acetyl-CoA"/>
    <property type="evidence" value="ECO:0007669"/>
    <property type="project" value="InterPro"/>
</dbReference>
<dbReference type="PANTHER" id="PTHR11516:SF70">
    <property type="entry name" value="PYRUVATE DEHYDROGENASE E1 COMPONENT SUBUNIT ALPHA"/>
    <property type="match status" value="1"/>
</dbReference>
<evidence type="ECO:0000256" key="2">
    <source>
        <dbReference type="ARBA" id="ARBA00022946"/>
    </source>
</evidence>
<dbReference type="KEGG" id="dan:6504939"/>
<dbReference type="STRING" id="7217.B3MZ64"/>
<organism evidence="11 12">
    <name type="scientific">Drosophila ananassae</name>
    <name type="common">Fruit fly</name>
    <dbReference type="NCBI Taxonomy" id="7217"/>
    <lineage>
        <taxon>Eukaryota</taxon>
        <taxon>Metazoa</taxon>
        <taxon>Ecdysozoa</taxon>
        <taxon>Arthropoda</taxon>
        <taxon>Hexapoda</taxon>
        <taxon>Insecta</taxon>
        <taxon>Pterygota</taxon>
        <taxon>Neoptera</taxon>
        <taxon>Endopterygota</taxon>
        <taxon>Diptera</taxon>
        <taxon>Brachycera</taxon>
        <taxon>Muscomorpha</taxon>
        <taxon>Ephydroidea</taxon>
        <taxon>Drosophilidae</taxon>
        <taxon>Drosophila</taxon>
        <taxon>Sophophora</taxon>
    </lineage>
</organism>
<evidence type="ECO:0000256" key="6">
    <source>
        <dbReference type="ARBA" id="ARBA00051231"/>
    </source>
</evidence>
<keyword evidence="5 7" id="KW-0670">Pyruvate</keyword>
<dbReference type="NCBIfam" id="TIGR03182">
    <property type="entry name" value="PDH_E1_alph_y"/>
    <property type="match status" value="1"/>
</dbReference>
<accession>B3MZ64</accession>
<comment type="catalytic activity">
    <reaction evidence="6 7">
        <text>N(6)-[(R)-lipoyl]-L-lysyl-[protein] + pyruvate + H(+) = N(6)-[(R)-S(8)-acetyldihydrolipoyl]-L-lysyl-[protein] + CO2</text>
        <dbReference type="Rhea" id="RHEA:19189"/>
        <dbReference type="Rhea" id="RHEA-COMP:10474"/>
        <dbReference type="Rhea" id="RHEA-COMP:10478"/>
        <dbReference type="ChEBI" id="CHEBI:15361"/>
        <dbReference type="ChEBI" id="CHEBI:15378"/>
        <dbReference type="ChEBI" id="CHEBI:16526"/>
        <dbReference type="ChEBI" id="CHEBI:83099"/>
        <dbReference type="ChEBI" id="CHEBI:83111"/>
        <dbReference type="EC" id="1.2.4.1"/>
    </reaction>
</comment>
<evidence type="ECO:0000256" key="8">
    <source>
        <dbReference type="SAM" id="MobiDB-lite"/>
    </source>
</evidence>
<dbReference type="InterPro" id="IPR029061">
    <property type="entry name" value="THDP-binding"/>
</dbReference>
<evidence type="ECO:0000313" key="12">
    <source>
        <dbReference type="Proteomes" id="UP000007801"/>
    </source>
</evidence>
<evidence type="ECO:0000256" key="7">
    <source>
        <dbReference type="RuleBase" id="RU361139"/>
    </source>
</evidence>
<dbReference type="GO" id="GO:0004739">
    <property type="term" value="F:pyruvate dehydrogenase (acetyl-transferring) activity"/>
    <property type="evidence" value="ECO:0007669"/>
    <property type="project" value="UniProtKB-UniRule"/>
</dbReference>
<dbReference type="EC" id="1.2.4.1" evidence="7"/>
<evidence type="ECO:0000256" key="4">
    <source>
        <dbReference type="ARBA" id="ARBA00023052"/>
    </source>
</evidence>
<keyword evidence="9" id="KW-0732">Signal</keyword>
<dbReference type="Pfam" id="PF00676">
    <property type="entry name" value="E1_dh"/>
    <property type="match status" value="1"/>
</dbReference>
<evidence type="ECO:0000256" key="9">
    <source>
        <dbReference type="SAM" id="SignalP"/>
    </source>
</evidence>
<reference evidence="11 12" key="1">
    <citation type="journal article" date="2007" name="Nature">
        <title>Evolution of genes and genomes on the Drosophila phylogeny.</title>
        <authorList>
            <consortium name="Drosophila 12 Genomes Consortium"/>
            <person name="Clark A.G."/>
            <person name="Eisen M.B."/>
            <person name="Smith D.R."/>
            <person name="Bergman C.M."/>
            <person name="Oliver B."/>
            <person name="Markow T.A."/>
            <person name="Kaufman T.C."/>
            <person name="Kellis M."/>
            <person name="Gelbart W."/>
            <person name="Iyer V.N."/>
            <person name="Pollard D.A."/>
            <person name="Sackton T.B."/>
            <person name="Larracuente A.M."/>
            <person name="Singh N.D."/>
            <person name="Abad J.P."/>
            <person name="Abt D.N."/>
            <person name="Adryan B."/>
            <person name="Aguade M."/>
            <person name="Akashi H."/>
            <person name="Anderson W.W."/>
            <person name="Aquadro C.F."/>
            <person name="Ardell D.H."/>
            <person name="Arguello R."/>
            <person name="Artieri C.G."/>
            <person name="Barbash D.A."/>
            <person name="Barker D."/>
            <person name="Barsanti P."/>
            <person name="Batterham P."/>
            <person name="Batzoglou S."/>
            <person name="Begun D."/>
            <person name="Bhutkar A."/>
            <person name="Blanco E."/>
            <person name="Bosak S.A."/>
            <person name="Bradley R.K."/>
            <person name="Brand A.D."/>
            <person name="Brent M.R."/>
            <person name="Brooks A.N."/>
            <person name="Brown R.H."/>
            <person name="Butlin R.K."/>
            <person name="Caggese C."/>
            <person name="Calvi B.R."/>
            <person name="Bernardo de Carvalho A."/>
            <person name="Caspi A."/>
            <person name="Castrezana S."/>
            <person name="Celniker S.E."/>
            <person name="Chang J.L."/>
            <person name="Chapple C."/>
            <person name="Chatterji S."/>
            <person name="Chinwalla A."/>
            <person name="Civetta A."/>
            <person name="Clifton S.W."/>
            <person name="Comeron J.M."/>
            <person name="Costello J.C."/>
            <person name="Coyne J.A."/>
            <person name="Daub J."/>
            <person name="David R.G."/>
            <person name="Delcher A.L."/>
            <person name="Delehaunty K."/>
            <person name="Do C.B."/>
            <person name="Ebling H."/>
            <person name="Edwards K."/>
            <person name="Eickbush T."/>
            <person name="Evans J.D."/>
            <person name="Filipski A."/>
            <person name="Findeiss S."/>
            <person name="Freyhult E."/>
            <person name="Fulton L."/>
            <person name="Fulton R."/>
            <person name="Garcia A.C."/>
            <person name="Gardiner A."/>
            <person name="Garfield D.A."/>
            <person name="Garvin B.E."/>
            <person name="Gibson G."/>
            <person name="Gilbert D."/>
            <person name="Gnerre S."/>
            <person name="Godfrey J."/>
            <person name="Good R."/>
            <person name="Gotea V."/>
            <person name="Gravely B."/>
            <person name="Greenberg A.J."/>
            <person name="Griffiths-Jones S."/>
            <person name="Gross S."/>
            <person name="Guigo R."/>
            <person name="Gustafson E.A."/>
            <person name="Haerty W."/>
            <person name="Hahn M.W."/>
            <person name="Halligan D.L."/>
            <person name="Halpern A.L."/>
            <person name="Halter G.M."/>
            <person name="Han M.V."/>
            <person name="Heger A."/>
            <person name="Hillier L."/>
            <person name="Hinrichs A.S."/>
            <person name="Holmes I."/>
            <person name="Hoskins R.A."/>
            <person name="Hubisz M.J."/>
            <person name="Hultmark D."/>
            <person name="Huntley M.A."/>
            <person name="Jaffe D.B."/>
            <person name="Jagadeeshan S."/>
            <person name="Jeck W.R."/>
            <person name="Johnson J."/>
            <person name="Jones C.D."/>
            <person name="Jordan W.C."/>
            <person name="Karpen G.H."/>
            <person name="Kataoka E."/>
            <person name="Keightley P.D."/>
            <person name="Kheradpour P."/>
            <person name="Kirkness E.F."/>
            <person name="Koerich L.B."/>
            <person name="Kristiansen K."/>
            <person name="Kudrna D."/>
            <person name="Kulathinal R.J."/>
            <person name="Kumar S."/>
            <person name="Kwok R."/>
            <person name="Lander E."/>
            <person name="Langley C.H."/>
            <person name="Lapoint R."/>
            <person name="Lazzaro B.P."/>
            <person name="Lee S.J."/>
            <person name="Levesque L."/>
            <person name="Li R."/>
            <person name="Lin C.F."/>
            <person name="Lin M.F."/>
            <person name="Lindblad-Toh K."/>
            <person name="Llopart A."/>
            <person name="Long M."/>
            <person name="Low L."/>
            <person name="Lozovsky E."/>
            <person name="Lu J."/>
            <person name="Luo M."/>
            <person name="Machado C.A."/>
            <person name="Makalowski W."/>
            <person name="Marzo M."/>
            <person name="Matsuda M."/>
            <person name="Matzkin L."/>
            <person name="McAllister B."/>
            <person name="McBride C.S."/>
            <person name="McKernan B."/>
            <person name="McKernan K."/>
            <person name="Mendez-Lago M."/>
            <person name="Minx P."/>
            <person name="Mollenhauer M.U."/>
            <person name="Montooth K."/>
            <person name="Mount S.M."/>
            <person name="Mu X."/>
            <person name="Myers E."/>
            <person name="Negre B."/>
            <person name="Newfeld S."/>
            <person name="Nielsen R."/>
            <person name="Noor M.A."/>
            <person name="O'Grady P."/>
            <person name="Pachter L."/>
            <person name="Papaceit M."/>
            <person name="Parisi M.J."/>
            <person name="Parisi M."/>
            <person name="Parts L."/>
            <person name="Pedersen J.S."/>
            <person name="Pesole G."/>
            <person name="Phillippy A.M."/>
            <person name="Ponting C.P."/>
            <person name="Pop M."/>
            <person name="Porcelli D."/>
            <person name="Powell J.R."/>
            <person name="Prohaska S."/>
            <person name="Pruitt K."/>
            <person name="Puig M."/>
            <person name="Quesneville H."/>
            <person name="Ram K.R."/>
            <person name="Rand D."/>
            <person name="Rasmussen M.D."/>
            <person name="Reed L.K."/>
            <person name="Reenan R."/>
            <person name="Reily A."/>
            <person name="Remington K.A."/>
            <person name="Rieger T.T."/>
            <person name="Ritchie M.G."/>
            <person name="Robin C."/>
            <person name="Rogers Y.H."/>
            <person name="Rohde C."/>
            <person name="Rozas J."/>
            <person name="Rubenfield M.J."/>
            <person name="Ruiz A."/>
            <person name="Russo S."/>
            <person name="Salzberg S.L."/>
            <person name="Sanchez-Gracia A."/>
            <person name="Saranga D.J."/>
            <person name="Sato H."/>
            <person name="Schaeffer S.W."/>
            <person name="Schatz M.C."/>
            <person name="Schlenke T."/>
            <person name="Schwartz R."/>
            <person name="Segarra C."/>
            <person name="Singh R.S."/>
            <person name="Sirot L."/>
            <person name="Sirota M."/>
            <person name="Sisneros N.B."/>
            <person name="Smith C.D."/>
            <person name="Smith T.F."/>
            <person name="Spieth J."/>
            <person name="Stage D.E."/>
            <person name="Stark A."/>
            <person name="Stephan W."/>
            <person name="Strausberg R.L."/>
            <person name="Strempel S."/>
            <person name="Sturgill D."/>
            <person name="Sutton G."/>
            <person name="Sutton G.G."/>
            <person name="Tao W."/>
            <person name="Teichmann S."/>
            <person name="Tobari Y.N."/>
            <person name="Tomimura Y."/>
            <person name="Tsolas J.M."/>
            <person name="Valente V.L."/>
            <person name="Venter E."/>
            <person name="Venter J.C."/>
            <person name="Vicario S."/>
            <person name="Vieira F.G."/>
            <person name="Vilella A.J."/>
            <person name="Villasante A."/>
            <person name="Walenz B."/>
            <person name="Wang J."/>
            <person name="Wasserman M."/>
            <person name="Watts T."/>
            <person name="Wilson D."/>
            <person name="Wilson R.K."/>
            <person name="Wing R.A."/>
            <person name="Wolfner M.F."/>
            <person name="Wong A."/>
            <person name="Wong G.K."/>
            <person name="Wu C.I."/>
            <person name="Wu G."/>
            <person name="Yamamoto D."/>
            <person name="Yang H.P."/>
            <person name="Yang S.P."/>
            <person name="Yorke J.A."/>
            <person name="Yoshida K."/>
            <person name="Zdobnov E."/>
            <person name="Zhang P."/>
            <person name="Zhang Y."/>
            <person name="Zimin A.V."/>
            <person name="Baldwin J."/>
            <person name="Abdouelleil A."/>
            <person name="Abdulkadir J."/>
            <person name="Abebe A."/>
            <person name="Abera B."/>
            <person name="Abreu J."/>
            <person name="Acer S.C."/>
            <person name="Aftuck L."/>
            <person name="Alexander A."/>
            <person name="An P."/>
            <person name="Anderson E."/>
            <person name="Anderson S."/>
            <person name="Arachi H."/>
            <person name="Azer M."/>
            <person name="Bachantsang P."/>
            <person name="Barry A."/>
            <person name="Bayul T."/>
            <person name="Berlin A."/>
            <person name="Bessette D."/>
            <person name="Bloom T."/>
            <person name="Blye J."/>
            <person name="Boguslavskiy L."/>
            <person name="Bonnet C."/>
            <person name="Boukhgalter B."/>
            <person name="Bourzgui I."/>
            <person name="Brown A."/>
            <person name="Cahill P."/>
            <person name="Channer S."/>
            <person name="Cheshatsang Y."/>
            <person name="Chuda L."/>
            <person name="Citroen M."/>
            <person name="Collymore A."/>
            <person name="Cooke P."/>
            <person name="Costello M."/>
            <person name="D'Aco K."/>
            <person name="Daza R."/>
            <person name="De Haan G."/>
            <person name="DeGray S."/>
            <person name="DeMaso C."/>
            <person name="Dhargay N."/>
            <person name="Dooley K."/>
            <person name="Dooley E."/>
            <person name="Doricent M."/>
            <person name="Dorje P."/>
            <person name="Dorjee K."/>
            <person name="Dupes A."/>
            <person name="Elong R."/>
            <person name="Falk J."/>
            <person name="Farina A."/>
            <person name="Faro S."/>
            <person name="Ferguson D."/>
            <person name="Fisher S."/>
            <person name="Foley C.D."/>
            <person name="Franke A."/>
            <person name="Friedrich D."/>
            <person name="Gadbois L."/>
            <person name="Gearin G."/>
            <person name="Gearin C.R."/>
            <person name="Giannoukos G."/>
            <person name="Goode T."/>
            <person name="Graham J."/>
            <person name="Grandbois E."/>
            <person name="Grewal S."/>
            <person name="Gyaltsen K."/>
            <person name="Hafez N."/>
            <person name="Hagos B."/>
            <person name="Hall J."/>
            <person name="Henson C."/>
            <person name="Hollinger A."/>
            <person name="Honan T."/>
            <person name="Huard M.D."/>
            <person name="Hughes L."/>
            <person name="Hurhula B."/>
            <person name="Husby M.E."/>
            <person name="Kamat A."/>
            <person name="Kanga B."/>
            <person name="Kashin S."/>
            <person name="Khazanovich D."/>
            <person name="Kisner P."/>
            <person name="Lance K."/>
            <person name="Lara M."/>
            <person name="Lee W."/>
            <person name="Lennon N."/>
            <person name="Letendre F."/>
            <person name="LeVine R."/>
            <person name="Lipovsky A."/>
            <person name="Liu X."/>
            <person name="Liu J."/>
            <person name="Liu S."/>
            <person name="Lokyitsang T."/>
            <person name="Lokyitsang Y."/>
            <person name="Lubonja R."/>
            <person name="Lui A."/>
            <person name="MacDonald P."/>
            <person name="Magnisalis V."/>
            <person name="Maru K."/>
            <person name="Matthews C."/>
            <person name="McCusker W."/>
            <person name="McDonough S."/>
            <person name="Mehta T."/>
            <person name="Meldrim J."/>
            <person name="Meneus L."/>
            <person name="Mihai O."/>
            <person name="Mihalev A."/>
            <person name="Mihova T."/>
            <person name="Mittelman R."/>
            <person name="Mlenga V."/>
            <person name="Montmayeur A."/>
            <person name="Mulrain L."/>
            <person name="Navidi A."/>
            <person name="Naylor J."/>
            <person name="Negash T."/>
            <person name="Nguyen T."/>
            <person name="Nguyen N."/>
            <person name="Nicol R."/>
            <person name="Norbu C."/>
            <person name="Norbu N."/>
            <person name="Novod N."/>
            <person name="O'Neill B."/>
            <person name="Osman S."/>
            <person name="Markiewicz E."/>
            <person name="Oyono O.L."/>
            <person name="Patti C."/>
            <person name="Phunkhang P."/>
            <person name="Pierre F."/>
            <person name="Priest M."/>
            <person name="Raghuraman S."/>
            <person name="Rege F."/>
            <person name="Reyes R."/>
            <person name="Rise C."/>
            <person name="Rogov P."/>
            <person name="Ross K."/>
            <person name="Ryan E."/>
            <person name="Settipalli S."/>
            <person name="Shea T."/>
            <person name="Sherpa N."/>
            <person name="Shi L."/>
            <person name="Shih D."/>
            <person name="Sparrow T."/>
            <person name="Spaulding J."/>
            <person name="Stalker J."/>
            <person name="Stange-Thomann N."/>
            <person name="Stavropoulos S."/>
            <person name="Stone C."/>
            <person name="Strader C."/>
            <person name="Tesfaye S."/>
            <person name="Thomson T."/>
            <person name="Thoulutsang Y."/>
            <person name="Thoulutsang D."/>
            <person name="Topham K."/>
            <person name="Topping I."/>
            <person name="Tsamla T."/>
            <person name="Vassiliev H."/>
            <person name="Vo A."/>
            <person name="Wangchuk T."/>
            <person name="Wangdi T."/>
            <person name="Weiand M."/>
            <person name="Wilkinson J."/>
            <person name="Wilson A."/>
            <person name="Yadav S."/>
            <person name="Young G."/>
            <person name="Yu Q."/>
            <person name="Zembek L."/>
            <person name="Zhong D."/>
            <person name="Zimmer A."/>
            <person name="Zwirko Z."/>
            <person name="Jaffe D.B."/>
            <person name="Alvarez P."/>
            <person name="Brockman W."/>
            <person name="Butler J."/>
            <person name="Chin C."/>
            <person name="Gnerre S."/>
            <person name="Grabherr M."/>
            <person name="Kleber M."/>
            <person name="Mauceli E."/>
            <person name="MacCallum I."/>
        </authorList>
    </citation>
    <scope>NUCLEOTIDE SEQUENCE [LARGE SCALE GENOMIC DNA]</scope>
    <source>
        <strain evidence="12">Tucson 14024-0371.13</strain>
    </source>
</reference>
<feature type="domain" description="Dehydrogenase E1 component" evidence="10">
    <location>
        <begin position="81"/>
        <end position="366"/>
    </location>
</feature>
<feature type="chain" id="PRO_5002793926" description="Pyruvate dehydrogenase E1 component subunit alpha" evidence="9">
    <location>
        <begin position="22"/>
        <end position="520"/>
    </location>
</feature>
<feature type="compositionally biased region" description="Pro residues" evidence="8">
    <location>
        <begin position="509"/>
        <end position="520"/>
    </location>
</feature>
<evidence type="ECO:0000256" key="5">
    <source>
        <dbReference type="ARBA" id="ARBA00023317"/>
    </source>
</evidence>
<comment type="function">
    <text evidence="7">The pyruvate dehydrogenase complex catalyzes the overall conversion of pyruvate to acetyl-CoA and CO(2).</text>
</comment>
<dbReference type="CDD" id="cd02000">
    <property type="entry name" value="TPP_E1_PDC_ADC_BCADC"/>
    <property type="match status" value="1"/>
</dbReference>
<dbReference type="HOGENOM" id="CLU_029393_0_0_1"/>
<evidence type="ECO:0000256" key="1">
    <source>
        <dbReference type="ARBA" id="ARBA00001964"/>
    </source>
</evidence>
<evidence type="ECO:0000259" key="10">
    <source>
        <dbReference type="Pfam" id="PF00676"/>
    </source>
</evidence>
<protein>
    <recommendedName>
        <fullName evidence="7">Pyruvate dehydrogenase E1 component subunit alpha</fullName>
        <ecNumber evidence="7">1.2.4.1</ecNumber>
    </recommendedName>
</protein>
<dbReference type="OMA" id="YGMGTHV"/>
<dbReference type="OrthoDB" id="10256198at2759"/>
<feature type="signal peptide" evidence="9">
    <location>
        <begin position="1"/>
        <end position="21"/>
    </location>
</feature>
<dbReference type="EMBL" id="CH902632">
    <property type="protein sequence ID" value="EDV32908.1"/>
    <property type="molecule type" value="Genomic_DNA"/>
</dbReference>
<dbReference type="PhylomeDB" id="B3MZ64"/>
<keyword evidence="3 7" id="KW-0560">Oxidoreductase</keyword>
<dbReference type="InParanoid" id="B3MZ64"/>
<dbReference type="FunCoup" id="B3MZ64">
    <property type="interactions" value="263"/>
</dbReference>
<keyword evidence="4 7" id="KW-0786">Thiamine pyrophosphate</keyword>
<dbReference type="Proteomes" id="UP000007801">
    <property type="component" value="Unassembled WGS sequence"/>
</dbReference>
<dbReference type="AlphaFoldDB" id="B3MZ64"/>
<keyword evidence="12" id="KW-1185">Reference proteome</keyword>
<dbReference type="InterPro" id="IPR001017">
    <property type="entry name" value="DH_E1"/>
</dbReference>
<name>B3MZ64_DROAN</name>
<sequence length="520" mass="57189">MPKPRRVQLLLLCSGLRSKLARRLLIDSPGGPGSGVKACQIRRHKYSCLTLENTFKCYELENGPPMDVELSREDAITMYTQMVEMRRFEGIADAEYKKRTIRGFCHLYNGQEAVATGMMQRLRKCDSVITAYRCHAWTYLMGVPLLDMMAELVGLKAGCSRGKGGSMHMYCDKFYGGNGIVGAQVPLGAGVALAHQYRRDGGVCVALYGDGAANQGQIFEAYNMAKLWCLPCIFVCENNHYGMGTRVDRASAMTEFYKRGQYMPGLWVDGNQVLAVRSATQFAVDYALEHGPIVMEMSTYRYVGHSMSDPGISYRSRDEVVKVRETRDPITSFRNQMLQLCLITEEELKKLDVEIRKHVDAECKKALIGKEVPLEELYADVYSKNLEPKIRAVSGYKFEHFGVADVCFGKPRKTHPNDMCDVPVGDAALLAKANAAKAKAEAKKKKQKEAEGGKKDGKKGDKSAKKGDPKDKAGGATKAEGKSDPKGKAGGGAKAEKKKPAKPADKKGPPPPPPPPAPKK</sequence>
<gene>
    <name evidence="11" type="primary">Dana\GF22275</name>
    <name evidence="11" type="synonym">dana_GLEANR_6249</name>
    <name evidence="11" type="ORF">GF22275</name>
</gene>
<dbReference type="InterPro" id="IPR017597">
    <property type="entry name" value="Pyrv_DH_E1_asu_subgrp-y"/>
</dbReference>